<proteinExistence type="predicted"/>
<dbReference type="InterPro" id="IPR027417">
    <property type="entry name" value="P-loop_NTPase"/>
</dbReference>
<dbReference type="CDD" id="cd19481">
    <property type="entry name" value="RecA-like_protease"/>
    <property type="match status" value="1"/>
</dbReference>
<dbReference type="InterPro" id="IPR054289">
    <property type="entry name" value="DUF7025"/>
</dbReference>
<reference evidence="2 3" key="1">
    <citation type="journal article" date="2019" name="Nat. Ecol. Evol.">
        <title>Megaphylogeny resolves global patterns of mushroom evolution.</title>
        <authorList>
            <person name="Varga T."/>
            <person name="Krizsan K."/>
            <person name="Foldi C."/>
            <person name="Dima B."/>
            <person name="Sanchez-Garcia M."/>
            <person name="Sanchez-Ramirez S."/>
            <person name="Szollosi G.J."/>
            <person name="Szarkandi J.G."/>
            <person name="Papp V."/>
            <person name="Albert L."/>
            <person name="Andreopoulos W."/>
            <person name="Angelini C."/>
            <person name="Antonin V."/>
            <person name="Barry K.W."/>
            <person name="Bougher N.L."/>
            <person name="Buchanan P."/>
            <person name="Buyck B."/>
            <person name="Bense V."/>
            <person name="Catcheside P."/>
            <person name="Chovatia M."/>
            <person name="Cooper J."/>
            <person name="Damon W."/>
            <person name="Desjardin D."/>
            <person name="Finy P."/>
            <person name="Geml J."/>
            <person name="Haridas S."/>
            <person name="Hughes K."/>
            <person name="Justo A."/>
            <person name="Karasinski D."/>
            <person name="Kautmanova I."/>
            <person name="Kiss B."/>
            <person name="Kocsube S."/>
            <person name="Kotiranta H."/>
            <person name="LaButti K.M."/>
            <person name="Lechner B.E."/>
            <person name="Liimatainen K."/>
            <person name="Lipzen A."/>
            <person name="Lukacs Z."/>
            <person name="Mihaltcheva S."/>
            <person name="Morgado L.N."/>
            <person name="Niskanen T."/>
            <person name="Noordeloos M.E."/>
            <person name="Ohm R.A."/>
            <person name="Ortiz-Santana B."/>
            <person name="Ovrebo C."/>
            <person name="Racz N."/>
            <person name="Riley R."/>
            <person name="Savchenko A."/>
            <person name="Shiryaev A."/>
            <person name="Soop K."/>
            <person name="Spirin V."/>
            <person name="Szebenyi C."/>
            <person name="Tomsovsky M."/>
            <person name="Tulloss R.E."/>
            <person name="Uehling J."/>
            <person name="Grigoriev I.V."/>
            <person name="Vagvolgyi C."/>
            <person name="Papp T."/>
            <person name="Martin F.M."/>
            <person name="Miettinen O."/>
            <person name="Hibbett D.S."/>
            <person name="Nagy L.G."/>
        </authorList>
    </citation>
    <scope>NUCLEOTIDE SEQUENCE [LARGE SCALE GENOMIC DNA]</scope>
    <source>
        <strain evidence="2 3">CBS 962.96</strain>
    </source>
</reference>
<dbReference type="GO" id="GO:0016887">
    <property type="term" value="F:ATP hydrolysis activity"/>
    <property type="evidence" value="ECO:0007669"/>
    <property type="project" value="InterPro"/>
</dbReference>
<dbReference type="SMART" id="SM00382">
    <property type="entry name" value="AAA"/>
    <property type="match status" value="1"/>
</dbReference>
<dbReference type="Gene3D" id="3.40.50.300">
    <property type="entry name" value="P-loop containing nucleotide triphosphate hydrolases"/>
    <property type="match status" value="1"/>
</dbReference>
<feature type="domain" description="AAA+ ATPase" evidence="1">
    <location>
        <begin position="342"/>
        <end position="481"/>
    </location>
</feature>
<evidence type="ECO:0000313" key="3">
    <source>
        <dbReference type="Proteomes" id="UP000297245"/>
    </source>
</evidence>
<dbReference type="OrthoDB" id="10042665at2759"/>
<keyword evidence="2" id="KW-0378">Hydrolase</keyword>
<dbReference type="Pfam" id="PF00004">
    <property type="entry name" value="AAA"/>
    <property type="match status" value="1"/>
</dbReference>
<name>A0A4S8L0K3_DENBC</name>
<gene>
    <name evidence="2" type="ORF">K435DRAFT_735172</name>
</gene>
<evidence type="ECO:0000259" key="1">
    <source>
        <dbReference type="SMART" id="SM00382"/>
    </source>
</evidence>
<evidence type="ECO:0000313" key="2">
    <source>
        <dbReference type="EMBL" id="THU81884.1"/>
    </source>
</evidence>
<dbReference type="PANTHER" id="PTHR46411">
    <property type="entry name" value="FAMILY ATPASE, PUTATIVE-RELATED"/>
    <property type="match status" value="1"/>
</dbReference>
<keyword evidence="3" id="KW-1185">Reference proteome</keyword>
<dbReference type="SUPFAM" id="SSF52540">
    <property type="entry name" value="P-loop containing nucleoside triphosphate hydrolases"/>
    <property type="match status" value="1"/>
</dbReference>
<dbReference type="AlphaFoldDB" id="A0A4S8L0K3"/>
<sequence>MANATPILVLSDFSKPLLHFLRSTIGGKSFNEEPEIDIADFFPQLKSMRKKLEQIRLAIESNLTEEKSELAKEMGKCDSEFHNSTSESEIVQYLSTLSEHVKVLVECLSEHFKLISDRLELAMSHGHIEFDLYGCIMSPNTLCNEHPIKSSIFLTKKIRHFGGKYFKVVGEGLEWDGNAYSKYNIERQCEMFEGTTEISQLPFNRVSQKLKEDLITRGKLYTTFAGVHYQVCECMSRVIVDHQAYGSRKGYIRDPLKQEIPTLDESLLHLLPPQVYGFHLAHKSWENFLVDKLEPVTFDKCAWDHLVLDYDTKRLIKGLVTATSNANSSSKMIGDVIAGKSGGMIAVLHGPPGTGKTLTAEAVAELLERPLYMIGFSELDKIPQFTLIKDEECVPQGLEGKLRSILSLATAWDAVVLIDEADVFLEQRSLHELKRNAMVSAVLRVLEYHCGVLFLTTNRIKTFDEAFLSRFSIAIAYPELDQAGRYVIWEKFFALADCKICDSAAEETENNVLRVEVKELAQKPFSGRTIKNLIRTAQALALSDSSPLKIGHVKTVVRAQEKFLSDFAQLRR</sequence>
<accession>A0A4S8L0K3</accession>
<dbReference type="PANTHER" id="PTHR46411:SF3">
    <property type="entry name" value="AAA+ ATPASE DOMAIN-CONTAINING PROTEIN"/>
    <property type="match status" value="1"/>
</dbReference>
<dbReference type="InterPro" id="IPR003959">
    <property type="entry name" value="ATPase_AAA_core"/>
</dbReference>
<dbReference type="EMBL" id="ML179773">
    <property type="protein sequence ID" value="THU81884.1"/>
    <property type="molecule type" value="Genomic_DNA"/>
</dbReference>
<dbReference type="Pfam" id="PF22942">
    <property type="entry name" value="DUF7025"/>
    <property type="match status" value="1"/>
</dbReference>
<organism evidence="2 3">
    <name type="scientific">Dendrothele bispora (strain CBS 962.96)</name>
    <dbReference type="NCBI Taxonomy" id="1314807"/>
    <lineage>
        <taxon>Eukaryota</taxon>
        <taxon>Fungi</taxon>
        <taxon>Dikarya</taxon>
        <taxon>Basidiomycota</taxon>
        <taxon>Agaricomycotina</taxon>
        <taxon>Agaricomycetes</taxon>
        <taxon>Agaricomycetidae</taxon>
        <taxon>Agaricales</taxon>
        <taxon>Agaricales incertae sedis</taxon>
        <taxon>Dendrothele</taxon>
    </lineage>
</organism>
<dbReference type="InterPro" id="IPR003593">
    <property type="entry name" value="AAA+_ATPase"/>
</dbReference>
<dbReference type="GO" id="GO:0005524">
    <property type="term" value="F:ATP binding"/>
    <property type="evidence" value="ECO:0007669"/>
    <property type="project" value="InterPro"/>
</dbReference>
<protein>
    <submittedName>
        <fullName evidence="2">P-loop containing nucleoside triphosphate hydrolase protein</fullName>
    </submittedName>
</protein>
<dbReference type="Proteomes" id="UP000297245">
    <property type="component" value="Unassembled WGS sequence"/>
</dbReference>